<accession>A0ABU1WD50</accession>
<dbReference type="EMBL" id="JAVDVY010000002">
    <property type="protein sequence ID" value="MDR7135518.1"/>
    <property type="molecule type" value="Genomic_DNA"/>
</dbReference>
<keyword evidence="3" id="KW-1185">Reference proteome</keyword>
<evidence type="ECO:0008006" key="4">
    <source>
        <dbReference type="Google" id="ProtNLM"/>
    </source>
</evidence>
<name>A0ABU1WD50_9GAMM</name>
<sequence>MPTTALLGLSLLAPGIACAQTDDDWQYRASMYAFFPEIDGRLRAATPAGDQLTVDADTLVDNLHFAAMGSFEARKGHWGLLADLIYMDVGDSISNSPTLGRGTVPLPSGVTADASLDIEAVAFTLAATYRVIDSASNTLDLLGGARLLDAKADLEWQFDSPMGPLPPPMGQGKGEASESGWDAIVGLKGQHRFGSRHQWFVPYYLDAGTGASDLTWQAATGIGYSARWGDTFLIWRHLDYDLGQDRRFEDLSFSGPAIGVAFNW</sequence>
<reference evidence="2 3" key="1">
    <citation type="submission" date="2023-07" db="EMBL/GenBank/DDBJ databases">
        <title>Sorghum-associated microbial communities from plants grown in Nebraska, USA.</title>
        <authorList>
            <person name="Schachtman D."/>
        </authorList>
    </citation>
    <scope>NUCLEOTIDE SEQUENCE [LARGE SCALE GENOMIC DNA]</scope>
    <source>
        <strain evidence="2 3">BE198</strain>
    </source>
</reference>
<comment type="caution">
    <text evidence="2">The sequence shown here is derived from an EMBL/GenBank/DDBJ whole genome shotgun (WGS) entry which is preliminary data.</text>
</comment>
<evidence type="ECO:0000313" key="2">
    <source>
        <dbReference type="EMBL" id="MDR7135518.1"/>
    </source>
</evidence>
<evidence type="ECO:0000256" key="1">
    <source>
        <dbReference type="SAM" id="SignalP"/>
    </source>
</evidence>
<organism evidence="2 3">
    <name type="scientific">Lysobacter niastensis</name>
    <dbReference type="NCBI Taxonomy" id="380629"/>
    <lineage>
        <taxon>Bacteria</taxon>
        <taxon>Pseudomonadati</taxon>
        <taxon>Pseudomonadota</taxon>
        <taxon>Gammaproteobacteria</taxon>
        <taxon>Lysobacterales</taxon>
        <taxon>Lysobacteraceae</taxon>
        <taxon>Lysobacter</taxon>
    </lineage>
</organism>
<proteinExistence type="predicted"/>
<evidence type="ECO:0000313" key="3">
    <source>
        <dbReference type="Proteomes" id="UP001251524"/>
    </source>
</evidence>
<gene>
    <name evidence="2" type="ORF">J2X06_002727</name>
</gene>
<keyword evidence="1" id="KW-0732">Signal</keyword>
<feature type="signal peptide" evidence="1">
    <location>
        <begin position="1"/>
        <end position="19"/>
    </location>
</feature>
<feature type="chain" id="PRO_5046078583" description="Outer membrane protein beta-barrel domain-containing protein" evidence="1">
    <location>
        <begin position="20"/>
        <end position="264"/>
    </location>
</feature>
<protein>
    <recommendedName>
        <fullName evidence="4">Outer membrane protein beta-barrel domain-containing protein</fullName>
    </recommendedName>
</protein>
<dbReference type="Proteomes" id="UP001251524">
    <property type="component" value="Unassembled WGS sequence"/>
</dbReference>